<evidence type="ECO:0000259" key="4">
    <source>
        <dbReference type="PROSITE" id="PS50225"/>
    </source>
</evidence>
<sequence>MEKSLEDNLYQAILDEDKDKVSHLISKGANPNKTASYGKTCLGEAANIGNAGIVKLLIEATTSETNTTTTSSNSTILTRKRHLKSHKRKFKHDWQSETAVKCKNMNERKLKEYYNTGQYNNFASRQENSKFERNQGYFVFIHSEGSSSDESKVTCLKSLSPSSLTPSPQSDLEWDEEIDNDTPIVGTSEDETWSSMYRWYAAILESTGAAIASASAATNGIDQQDTYMRTALHYATEQGHEAVVGLLLKAGCKVDLTAGDGLTPLHIAAIKNHGEIAKMLLAAGSHVNYKTHEKTTSLHFAASRGFLEMIKILVNNGAYLEARDTSERTPLYLAVVRGHVDVVKYLISVGANVNSEQIHGYTPLCEAVWQRFPTVVDVLLTAGARITHSHKLLHNAIIQRQESIVKMLANMGGGINLHNDNGDTPLLLSARLSQPNVARILLERGANVNACNSITGANALHIAVESIDCPEELEELLICLLEYNIDMNTTALTGDTALNRALLLHKDIAAVLLIRHGADVNICDLQSCGLDNLSIASRRRSPDLACILIKAGHYLQFPETGVVPKPGSSVYWLYCASRDPLSLSDLCRIRIRHMHTHKTMFSYIYSLPLPVSLKRFLMLEDEGTFNNSA</sequence>
<dbReference type="PANTHER" id="PTHR24198:SF165">
    <property type="entry name" value="ANKYRIN REPEAT-CONTAINING PROTEIN-RELATED"/>
    <property type="match status" value="1"/>
</dbReference>
<dbReference type="PANTHER" id="PTHR24198">
    <property type="entry name" value="ANKYRIN REPEAT AND PROTEIN KINASE DOMAIN-CONTAINING PROTEIN"/>
    <property type="match status" value="1"/>
</dbReference>
<feature type="repeat" description="ANK" evidence="3">
    <location>
        <begin position="293"/>
        <end position="325"/>
    </location>
</feature>
<dbReference type="Pfam" id="PF12796">
    <property type="entry name" value="Ank_2"/>
    <property type="match status" value="3"/>
</dbReference>
<dbReference type="AlphaFoldDB" id="A0A9N9W6M1"/>
<keyword evidence="2 3" id="KW-0040">ANK repeat</keyword>
<accession>A0A9N9W6M1</accession>
<feature type="repeat" description="ANK" evidence="3">
    <location>
        <begin position="260"/>
        <end position="292"/>
    </location>
</feature>
<feature type="repeat" description="ANK" evidence="3">
    <location>
        <begin position="326"/>
        <end position="358"/>
    </location>
</feature>
<dbReference type="EMBL" id="OU893343">
    <property type="protein sequence ID" value="CAG9784426.1"/>
    <property type="molecule type" value="Genomic_DNA"/>
</dbReference>
<reference evidence="5" key="2">
    <citation type="submission" date="2022-10" db="EMBL/GenBank/DDBJ databases">
        <authorList>
            <consortium name="ENA_rothamsted_submissions"/>
            <consortium name="culmorum"/>
            <person name="King R."/>
        </authorList>
    </citation>
    <scope>NUCLEOTIDE SEQUENCE</scope>
</reference>
<dbReference type="CDD" id="cd03716">
    <property type="entry name" value="SOCS_ASB_like"/>
    <property type="match status" value="1"/>
</dbReference>
<dbReference type="PROSITE" id="PS50088">
    <property type="entry name" value="ANK_REPEAT"/>
    <property type="match status" value="5"/>
</dbReference>
<gene>
    <name evidence="5" type="ORF">DIATSA_LOCUS2523</name>
</gene>
<dbReference type="Proteomes" id="UP001153714">
    <property type="component" value="Chromosome 12"/>
</dbReference>
<dbReference type="PRINTS" id="PR01415">
    <property type="entry name" value="ANKYRIN"/>
</dbReference>
<feature type="repeat" description="ANK" evidence="3">
    <location>
        <begin position="421"/>
        <end position="453"/>
    </location>
</feature>
<dbReference type="InterPro" id="IPR036770">
    <property type="entry name" value="Ankyrin_rpt-contain_sf"/>
</dbReference>
<dbReference type="SMART" id="SM00969">
    <property type="entry name" value="SOCS_box"/>
    <property type="match status" value="1"/>
</dbReference>
<dbReference type="InterPro" id="IPR001496">
    <property type="entry name" value="SOCS_box"/>
</dbReference>
<dbReference type="Gene3D" id="1.10.750.20">
    <property type="entry name" value="SOCS box"/>
    <property type="match status" value="1"/>
</dbReference>
<keyword evidence="1" id="KW-0677">Repeat</keyword>
<evidence type="ECO:0000256" key="3">
    <source>
        <dbReference type="PROSITE-ProRule" id="PRU00023"/>
    </source>
</evidence>
<proteinExistence type="predicted"/>
<dbReference type="Gene3D" id="1.25.40.20">
    <property type="entry name" value="Ankyrin repeat-containing domain"/>
    <property type="match status" value="3"/>
</dbReference>
<evidence type="ECO:0000256" key="1">
    <source>
        <dbReference type="ARBA" id="ARBA00022737"/>
    </source>
</evidence>
<dbReference type="SMART" id="SM00248">
    <property type="entry name" value="ANK"/>
    <property type="match status" value="10"/>
</dbReference>
<dbReference type="Pfam" id="PF07525">
    <property type="entry name" value="SOCS_box"/>
    <property type="match status" value="1"/>
</dbReference>
<evidence type="ECO:0000256" key="2">
    <source>
        <dbReference type="ARBA" id="ARBA00023043"/>
    </source>
</evidence>
<dbReference type="PROSITE" id="PS50297">
    <property type="entry name" value="ANK_REP_REGION"/>
    <property type="match status" value="5"/>
</dbReference>
<dbReference type="InterPro" id="IPR002110">
    <property type="entry name" value="Ankyrin_rpt"/>
</dbReference>
<name>A0A9N9W6M1_9NEOP</name>
<dbReference type="OrthoDB" id="194358at2759"/>
<dbReference type="InterPro" id="IPR036036">
    <property type="entry name" value="SOCS_box-like_dom_sf"/>
</dbReference>
<protein>
    <recommendedName>
        <fullName evidence="4">SOCS box domain-containing protein</fullName>
    </recommendedName>
</protein>
<dbReference type="SUPFAM" id="SSF158235">
    <property type="entry name" value="SOCS box-like"/>
    <property type="match status" value="1"/>
</dbReference>
<keyword evidence="6" id="KW-1185">Reference proteome</keyword>
<dbReference type="GO" id="GO:0035556">
    <property type="term" value="P:intracellular signal transduction"/>
    <property type="evidence" value="ECO:0007669"/>
    <property type="project" value="InterPro"/>
</dbReference>
<feature type="repeat" description="ANK" evidence="3">
    <location>
        <begin position="227"/>
        <end position="259"/>
    </location>
</feature>
<evidence type="ECO:0000313" key="5">
    <source>
        <dbReference type="EMBL" id="CAG9784426.1"/>
    </source>
</evidence>
<reference evidence="5" key="1">
    <citation type="submission" date="2021-12" db="EMBL/GenBank/DDBJ databases">
        <authorList>
            <person name="King R."/>
        </authorList>
    </citation>
    <scope>NUCLEOTIDE SEQUENCE</scope>
</reference>
<evidence type="ECO:0000313" key="6">
    <source>
        <dbReference type="Proteomes" id="UP001153714"/>
    </source>
</evidence>
<dbReference type="SUPFAM" id="SSF48403">
    <property type="entry name" value="Ankyrin repeat"/>
    <property type="match status" value="2"/>
</dbReference>
<dbReference type="PROSITE" id="PS50225">
    <property type="entry name" value="SOCS"/>
    <property type="match status" value="1"/>
</dbReference>
<organism evidence="5 6">
    <name type="scientific">Diatraea saccharalis</name>
    <name type="common">sugarcane borer</name>
    <dbReference type="NCBI Taxonomy" id="40085"/>
    <lineage>
        <taxon>Eukaryota</taxon>
        <taxon>Metazoa</taxon>
        <taxon>Ecdysozoa</taxon>
        <taxon>Arthropoda</taxon>
        <taxon>Hexapoda</taxon>
        <taxon>Insecta</taxon>
        <taxon>Pterygota</taxon>
        <taxon>Neoptera</taxon>
        <taxon>Endopterygota</taxon>
        <taxon>Lepidoptera</taxon>
        <taxon>Glossata</taxon>
        <taxon>Ditrysia</taxon>
        <taxon>Pyraloidea</taxon>
        <taxon>Crambidae</taxon>
        <taxon>Crambinae</taxon>
        <taxon>Diatraea</taxon>
    </lineage>
</organism>
<feature type="domain" description="SOCS box" evidence="4">
    <location>
        <begin position="573"/>
        <end position="617"/>
    </location>
</feature>